<gene>
    <name evidence="4" type="ORF">PIIN_07925</name>
</gene>
<comment type="caution">
    <text evidence="4">The sequence shown here is derived from an EMBL/GenBank/DDBJ whole genome shotgun (WGS) entry which is preliminary data.</text>
</comment>
<dbReference type="PROSITE" id="PS00678">
    <property type="entry name" value="WD_REPEATS_1"/>
    <property type="match status" value="1"/>
</dbReference>
<proteinExistence type="predicted"/>
<evidence type="ECO:0000313" key="5">
    <source>
        <dbReference type="Proteomes" id="UP000007148"/>
    </source>
</evidence>
<dbReference type="InterPro" id="IPR001680">
    <property type="entry name" value="WD40_rpt"/>
</dbReference>
<accession>G4TRM8</accession>
<feature type="repeat" description="WD" evidence="3">
    <location>
        <begin position="28"/>
        <end position="62"/>
    </location>
</feature>
<dbReference type="InterPro" id="IPR015943">
    <property type="entry name" value="WD40/YVTN_repeat-like_dom_sf"/>
</dbReference>
<dbReference type="STRING" id="1109443.G4TRM8"/>
<dbReference type="Gene3D" id="2.130.10.10">
    <property type="entry name" value="YVTN repeat-like/Quinoprotein amine dehydrogenase"/>
    <property type="match status" value="1"/>
</dbReference>
<dbReference type="InterPro" id="IPR019775">
    <property type="entry name" value="WD40_repeat_CS"/>
</dbReference>
<dbReference type="HOGENOM" id="CLU_000288_57_30_1"/>
<dbReference type="eggNOG" id="KOG0266">
    <property type="taxonomic scope" value="Eukaryota"/>
</dbReference>
<dbReference type="InParanoid" id="G4TRM8"/>
<name>G4TRM8_SERID</name>
<organism evidence="4 5">
    <name type="scientific">Serendipita indica (strain DSM 11827)</name>
    <name type="common">Root endophyte fungus</name>
    <name type="synonym">Piriformospora indica</name>
    <dbReference type="NCBI Taxonomy" id="1109443"/>
    <lineage>
        <taxon>Eukaryota</taxon>
        <taxon>Fungi</taxon>
        <taxon>Dikarya</taxon>
        <taxon>Basidiomycota</taxon>
        <taxon>Agaricomycotina</taxon>
        <taxon>Agaricomycetes</taxon>
        <taxon>Sebacinales</taxon>
        <taxon>Serendipitaceae</taxon>
        <taxon>Serendipita</taxon>
    </lineage>
</organism>
<evidence type="ECO:0000256" key="3">
    <source>
        <dbReference type="PROSITE-ProRule" id="PRU00221"/>
    </source>
</evidence>
<protein>
    <submittedName>
        <fullName evidence="4">Uncharacterized protein</fullName>
    </submittedName>
</protein>
<dbReference type="PANTHER" id="PTHR19879">
    <property type="entry name" value="TRANSCRIPTION INITIATION FACTOR TFIID"/>
    <property type="match status" value="1"/>
</dbReference>
<evidence type="ECO:0000256" key="1">
    <source>
        <dbReference type="ARBA" id="ARBA00022574"/>
    </source>
</evidence>
<dbReference type="InterPro" id="IPR011047">
    <property type="entry name" value="Quinoprotein_ADH-like_sf"/>
</dbReference>
<evidence type="ECO:0000256" key="2">
    <source>
        <dbReference type="ARBA" id="ARBA00022737"/>
    </source>
</evidence>
<reference evidence="4 5" key="1">
    <citation type="journal article" date="2011" name="PLoS Pathog.">
        <title>Endophytic Life Strategies Decoded by Genome and Transcriptome Analyses of the Mutualistic Root Symbiont Piriformospora indica.</title>
        <authorList>
            <person name="Zuccaro A."/>
            <person name="Lahrmann U."/>
            <person name="Guldener U."/>
            <person name="Langen G."/>
            <person name="Pfiffi S."/>
            <person name="Biedenkopf D."/>
            <person name="Wong P."/>
            <person name="Samans B."/>
            <person name="Grimm C."/>
            <person name="Basiewicz M."/>
            <person name="Murat C."/>
            <person name="Martin F."/>
            <person name="Kogel K.H."/>
        </authorList>
    </citation>
    <scope>NUCLEOTIDE SEQUENCE [LARGE SCALE GENOMIC DNA]</scope>
    <source>
        <strain evidence="4 5">DSM 11827</strain>
    </source>
</reference>
<dbReference type="PROSITE" id="PS50294">
    <property type="entry name" value="WD_REPEATS_REGION"/>
    <property type="match status" value="1"/>
</dbReference>
<dbReference type="AlphaFoldDB" id="G4TRM8"/>
<dbReference type="OrthoDB" id="6262491at2759"/>
<dbReference type="Proteomes" id="UP000007148">
    <property type="component" value="Unassembled WGS sequence"/>
</dbReference>
<evidence type="ECO:0000313" key="4">
    <source>
        <dbReference type="EMBL" id="CCA73971.1"/>
    </source>
</evidence>
<keyword evidence="1 3" id="KW-0853">WD repeat</keyword>
<dbReference type="PROSITE" id="PS50082">
    <property type="entry name" value="WD_REPEATS_2"/>
    <property type="match status" value="1"/>
</dbReference>
<keyword evidence="2" id="KW-0677">Repeat</keyword>
<sequence>MNGAIRLWDVGTGQMLGALLRVSKFAPVVSVAFSPGGSLIVSSSQDQSIRLWDADSGQSLGVVLRDDYYYGGPVAFSPDGSYIVYCIDDTVQILAMLAQVIPAAMIWSPQILIP</sequence>
<dbReference type="SUPFAM" id="SSF50998">
    <property type="entry name" value="Quinoprotein alcohol dehydrogenase-like"/>
    <property type="match status" value="1"/>
</dbReference>
<dbReference type="EMBL" id="CAFZ01000268">
    <property type="protein sequence ID" value="CCA73971.1"/>
    <property type="molecule type" value="Genomic_DNA"/>
</dbReference>
<keyword evidence="5" id="KW-1185">Reference proteome</keyword>
<dbReference type="Pfam" id="PF00400">
    <property type="entry name" value="WD40"/>
    <property type="match status" value="1"/>
</dbReference>
<dbReference type="SMART" id="SM00320">
    <property type="entry name" value="WD40"/>
    <property type="match status" value="1"/>
</dbReference>
<dbReference type="PANTHER" id="PTHR19879:SF9">
    <property type="entry name" value="TRANSCRIPTION INITIATION FACTOR TFIID SUBUNIT 5"/>
    <property type="match status" value="1"/>
</dbReference>